<dbReference type="EMBL" id="JAGGNH010000002">
    <property type="protein sequence ID" value="KAJ0981272.1"/>
    <property type="molecule type" value="Genomic_DNA"/>
</dbReference>
<name>A0A9D5HMS1_9LILI</name>
<feature type="region of interest" description="Disordered" evidence="2">
    <location>
        <begin position="386"/>
        <end position="465"/>
    </location>
</feature>
<evidence type="ECO:0000256" key="1">
    <source>
        <dbReference type="PROSITE-ProRule" id="PRU00047"/>
    </source>
</evidence>
<organism evidence="4 5">
    <name type="scientific">Dioscorea zingiberensis</name>
    <dbReference type="NCBI Taxonomy" id="325984"/>
    <lineage>
        <taxon>Eukaryota</taxon>
        <taxon>Viridiplantae</taxon>
        <taxon>Streptophyta</taxon>
        <taxon>Embryophyta</taxon>
        <taxon>Tracheophyta</taxon>
        <taxon>Spermatophyta</taxon>
        <taxon>Magnoliopsida</taxon>
        <taxon>Liliopsida</taxon>
        <taxon>Dioscoreales</taxon>
        <taxon>Dioscoreaceae</taxon>
        <taxon>Dioscorea</taxon>
    </lineage>
</organism>
<dbReference type="Gene3D" id="4.10.60.10">
    <property type="entry name" value="Zinc finger, CCHC-type"/>
    <property type="match status" value="1"/>
</dbReference>
<protein>
    <recommendedName>
        <fullName evidence="3">CCHC-type domain-containing protein</fullName>
    </recommendedName>
</protein>
<accession>A0A9D5HMS1</accession>
<feature type="region of interest" description="Disordered" evidence="2">
    <location>
        <begin position="96"/>
        <end position="161"/>
    </location>
</feature>
<evidence type="ECO:0000259" key="3">
    <source>
        <dbReference type="PROSITE" id="PS50158"/>
    </source>
</evidence>
<evidence type="ECO:0000313" key="5">
    <source>
        <dbReference type="Proteomes" id="UP001085076"/>
    </source>
</evidence>
<dbReference type="SUPFAM" id="SSF57756">
    <property type="entry name" value="Retrovirus zinc finger-like domains"/>
    <property type="match status" value="1"/>
</dbReference>
<dbReference type="GO" id="GO:0003676">
    <property type="term" value="F:nucleic acid binding"/>
    <property type="evidence" value="ECO:0007669"/>
    <property type="project" value="InterPro"/>
</dbReference>
<dbReference type="InterPro" id="IPR001878">
    <property type="entry name" value="Znf_CCHC"/>
</dbReference>
<dbReference type="GO" id="GO:0008270">
    <property type="term" value="F:zinc ion binding"/>
    <property type="evidence" value="ECO:0007669"/>
    <property type="project" value="UniProtKB-KW"/>
</dbReference>
<gene>
    <name evidence="4" type="ORF">J5N97_009527</name>
</gene>
<keyword evidence="1" id="KW-0862">Zinc</keyword>
<feature type="compositionally biased region" description="Basic and acidic residues" evidence="2">
    <location>
        <begin position="123"/>
        <end position="132"/>
    </location>
</feature>
<proteinExistence type="predicted"/>
<reference evidence="4" key="2">
    <citation type="journal article" date="2022" name="Hortic Res">
        <title>The genome of Dioscorea zingiberensis sheds light on the biosynthesis, origin and evolution of the medicinally important diosgenin saponins.</title>
        <authorList>
            <person name="Li Y."/>
            <person name="Tan C."/>
            <person name="Li Z."/>
            <person name="Guo J."/>
            <person name="Li S."/>
            <person name="Chen X."/>
            <person name="Wang C."/>
            <person name="Dai X."/>
            <person name="Yang H."/>
            <person name="Song W."/>
            <person name="Hou L."/>
            <person name="Xu J."/>
            <person name="Tong Z."/>
            <person name="Xu A."/>
            <person name="Yuan X."/>
            <person name="Wang W."/>
            <person name="Yang Q."/>
            <person name="Chen L."/>
            <person name="Sun Z."/>
            <person name="Wang K."/>
            <person name="Pan B."/>
            <person name="Chen J."/>
            <person name="Bao Y."/>
            <person name="Liu F."/>
            <person name="Qi X."/>
            <person name="Gang D.R."/>
            <person name="Wen J."/>
            <person name="Li J."/>
        </authorList>
    </citation>
    <scope>NUCLEOTIDE SEQUENCE</scope>
    <source>
        <strain evidence="4">Dzin_1.0</strain>
    </source>
</reference>
<dbReference type="Proteomes" id="UP001085076">
    <property type="component" value="Miscellaneous, Linkage group lg02"/>
</dbReference>
<keyword evidence="5" id="KW-1185">Reference proteome</keyword>
<keyword evidence="1" id="KW-0479">Metal-binding</keyword>
<keyword evidence="1" id="KW-0863">Zinc-finger</keyword>
<feature type="compositionally biased region" description="Basic and acidic residues" evidence="2">
    <location>
        <begin position="142"/>
        <end position="158"/>
    </location>
</feature>
<feature type="compositionally biased region" description="Basic and acidic residues" evidence="2">
    <location>
        <begin position="428"/>
        <end position="454"/>
    </location>
</feature>
<evidence type="ECO:0000313" key="4">
    <source>
        <dbReference type="EMBL" id="KAJ0981272.1"/>
    </source>
</evidence>
<dbReference type="SMART" id="SM00343">
    <property type="entry name" value="ZnF_C2HC"/>
    <property type="match status" value="2"/>
</dbReference>
<comment type="caution">
    <text evidence="4">The sequence shown here is derived from an EMBL/GenBank/DDBJ whole genome shotgun (WGS) entry which is preliminary data.</text>
</comment>
<evidence type="ECO:0000256" key="2">
    <source>
        <dbReference type="SAM" id="MobiDB-lite"/>
    </source>
</evidence>
<reference evidence="4" key="1">
    <citation type="submission" date="2021-03" db="EMBL/GenBank/DDBJ databases">
        <authorList>
            <person name="Li Z."/>
            <person name="Yang C."/>
        </authorList>
    </citation>
    <scope>NUCLEOTIDE SEQUENCE</scope>
    <source>
        <strain evidence="4">Dzin_1.0</strain>
        <tissue evidence="4">Leaf</tissue>
    </source>
</reference>
<dbReference type="OrthoDB" id="3054348at2759"/>
<dbReference type="InterPro" id="IPR036875">
    <property type="entry name" value="Znf_CCHC_sf"/>
</dbReference>
<dbReference type="AlphaFoldDB" id="A0A9D5HMS1"/>
<sequence>MGGNHSFIMEALTTNPSSPTQLSSEDERGWEDVYFKRKHRVEDNRHEAPAEQRRTSPPHGARLVEVCGQCLKPGHMAADCKRAITCRVYGGIGHKGRECRRRAPNHHQTTGAAETKKITCHASPERRREPPRTETQGTSNRRRPEPEVHQEHLKERHTARTISHYHVKVEELHKAGHQKTHVEPEKKTAPTHRKIDHLHASLALDGDMVEGKEEMKTFTVATVTKVKVGFVTGRKMSMALQEFIGDGWEWPVKEFRDGRYLITCRSLAEAREMEKSGELHFPTFTMKCEPWTADIWKVGPADGEIRWLEVRRLPTFCWNRDSAGRVLKTIGDLMFVDRRGGCYVDDIRALVRIRRGRTMPCILWTNIGSRKYKVLVGMERGQDQLPWNGGELGEIGNDMEEEEEGKNQPKKPKSKQETKQKQGLSVNRRMEKGKQIDSSPEKGKKTHAGEDHHHGAATKADQSCI</sequence>
<dbReference type="PROSITE" id="PS50158">
    <property type="entry name" value="ZF_CCHC"/>
    <property type="match status" value="1"/>
</dbReference>
<feature type="domain" description="CCHC-type" evidence="3">
    <location>
        <begin position="67"/>
        <end position="82"/>
    </location>
</feature>